<keyword evidence="4 6" id="KW-0472">Membrane</keyword>
<feature type="transmembrane region" description="Helical" evidence="6">
    <location>
        <begin position="14"/>
        <end position="36"/>
    </location>
</feature>
<evidence type="ECO:0000313" key="8">
    <source>
        <dbReference type="EMBL" id="KAK5619203.1"/>
    </source>
</evidence>
<protein>
    <recommendedName>
        <fullName evidence="7">G-protein coupled receptors family 3 profile domain-containing protein</fullName>
    </recommendedName>
</protein>
<proteinExistence type="predicted"/>
<comment type="subcellular location">
    <subcellularLocation>
        <location evidence="1">Membrane</location>
        <topology evidence="1">Multi-pass membrane protein</topology>
    </subcellularLocation>
</comment>
<gene>
    <name evidence="8" type="ORF">CRENBAI_022200</name>
</gene>
<keyword evidence="2 6" id="KW-0812">Transmembrane</keyword>
<feature type="compositionally biased region" description="Pro residues" evidence="5">
    <location>
        <begin position="172"/>
        <end position="181"/>
    </location>
</feature>
<comment type="caution">
    <text evidence="8">The sequence shown here is derived from an EMBL/GenBank/DDBJ whole genome shotgun (WGS) entry which is preliminary data.</text>
</comment>
<feature type="domain" description="G-protein coupled receptors family 3 profile" evidence="7">
    <location>
        <begin position="1"/>
        <end position="39"/>
    </location>
</feature>
<dbReference type="PROSITE" id="PS50259">
    <property type="entry name" value="G_PROTEIN_RECEP_F3_4"/>
    <property type="match status" value="1"/>
</dbReference>
<dbReference type="GO" id="GO:0004930">
    <property type="term" value="F:G protein-coupled receptor activity"/>
    <property type="evidence" value="ECO:0007669"/>
    <property type="project" value="InterPro"/>
</dbReference>
<keyword evidence="9" id="KW-1185">Reference proteome</keyword>
<organism evidence="8 9">
    <name type="scientific">Crenichthys baileyi</name>
    <name type="common">White River springfish</name>
    <dbReference type="NCBI Taxonomy" id="28760"/>
    <lineage>
        <taxon>Eukaryota</taxon>
        <taxon>Metazoa</taxon>
        <taxon>Chordata</taxon>
        <taxon>Craniata</taxon>
        <taxon>Vertebrata</taxon>
        <taxon>Euteleostomi</taxon>
        <taxon>Actinopterygii</taxon>
        <taxon>Neopterygii</taxon>
        <taxon>Teleostei</taxon>
        <taxon>Neoteleostei</taxon>
        <taxon>Acanthomorphata</taxon>
        <taxon>Ovalentaria</taxon>
        <taxon>Atherinomorphae</taxon>
        <taxon>Cyprinodontiformes</taxon>
        <taxon>Goodeidae</taxon>
        <taxon>Crenichthys</taxon>
    </lineage>
</organism>
<accession>A0AAV9SDN8</accession>
<evidence type="ECO:0000256" key="5">
    <source>
        <dbReference type="SAM" id="MobiDB-lite"/>
    </source>
</evidence>
<evidence type="ECO:0000256" key="4">
    <source>
        <dbReference type="ARBA" id="ARBA00023136"/>
    </source>
</evidence>
<sequence length="181" mass="20176">MGKDLPKNYNEAKVITFCLLLLILTWIMFTTEYLLYRGKNTDLHPWTWDRYRVYLCHRHPKAPQSTGTPGEPSPGLPQPPQRRAGGANHPPATVQKPQGAAARSPQALPAAVYARADPAMDPEARDPRTYHPSRMNRQGHTPTGELRPQKADEATPTEHKLHTQPRSKHPAPSCPPPHSAP</sequence>
<feature type="compositionally biased region" description="Pro residues" evidence="5">
    <location>
        <begin position="71"/>
        <end position="80"/>
    </location>
</feature>
<keyword evidence="3 6" id="KW-1133">Transmembrane helix</keyword>
<name>A0AAV9SDN8_9TELE</name>
<evidence type="ECO:0000313" key="9">
    <source>
        <dbReference type="Proteomes" id="UP001311232"/>
    </source>
</evidence>
<feature type="compositionally biased region" description="Low complexity" evidence="5">
    <location>
        <begin position="100"/>
        <end position="111"/>
    </location>
</feature>
<dbReference type="EMBL" id="JAHHUM010000584">
    <property type="protein sequence ID" value="KAK5619203.1"/>
    <property type="molecule type" value="Genomic_DNA"/>
</dbReference>
<evidence type="ECO:0000256" key="6">
    <source>
        <dbReference type="SAM" id="Phobius"/>
    </source>
</evidence>
<dbReference type="GO" id="GO:0016020">
    <property type="term" value="C:membrane"/>
    <property type="evidence" value="ECO:0007669"/>
    <property type="project" value="UniProtKB-SubCell"/>
</dbReference>
<dbReference type="AlphaFoldDB" id="A0AAV9SDN8"/>
<feature type="region of interest" description="Disordered" evidence="5">
    <location>
        <begin position="60"/>
        <end position="181"/>
    </location>
</feature>
<dbReference type="InterPro" id="IPR017978">
    <property type="entry name" value="GPCR_3_C"/>
</dbReference>
<evidence type="ECO:0000259" key="7">
    <source>
        <dbReference type="PROSITE" id="PS50259"/>
    </source>
</evidence>
<dbReference type="Proteomes" id="UP001311232">
    <property type="component" value="Unassembled WGS sequence"/>
</dbReference>
<evidence type="ECO:0000256" key="1">
    <source>
        <dbReference type="ARBA" id="ARBA00004141"/>
    </source>
</evidence>
<feature type="compositionally biased region" description="Basic and acidic residues" evidence="5">
    <location>
        <begin position="147"/>
        <end position="161"/>
    </location>
</feature>
<reference evidence="8 9" key="1">
    <citation type="submission" date="2021-06" db="EMBL/GenBank/DDBJ databases">
        <authorList>
            <person name="Palmer J.M."/>
        </authorList>
    </citation>
    <scope>NUCLEOTIDE SEQUENCE [LARGE SCALE GENOMIC DNA]</scope>
    <source>
        <strain evidence="8 9">MEX-2019</strain>
        <tissue evidence="8">Muscle</tissue>
    </source>
</reference>
<evidence type="ECO:0000256" key="3">
    <source>
        <dbReference type="ARBA" id="ARBA00022989"/>
    </source>
</evidence>
<evidence type="ECO:0000256" key="2">
    <source>
        <dbReference type="ARBA" id="ARBA00022692"/>
    </source>
</evidence>